<evidence type="ECO:0000256" key="6">
    <source>
        <dbReference type="SAM" id="MobiDB-lite"/>
    </source>
</evidence>
<organism evidence="9 10">
    <name type="scientific">Uruburuella testudinis</name>
    <dbReference type="NCBI Taxonomy" id="1282863"/>
    <lineage>
        <taxon>Bacteria</taxon>
        <taxon>Pseudomonadati</taxon>
        <taxon>Pseudomonadota</taxon>
        <taxon>Betaproteobacteria</taxon>
        <taxon>Neisseriales</taxon>
        <taxon>Neisseriaceae</taxon>
        <taxon>Uruburuella</taxon>
    </lineage>
</organism>
<keyword evidence="10" id="KW-1185">Reference proteome</keyword>
<dbReference type="CDD" id="cd18793">
    <property type="entry name" value="SF2_C_SNF"/>
    <property type="match status" value="1"/>
</dbReference>
<feature type="compositionally biased region" description="Acidic residues" evidence="6">
    <location>
        <begin position="352"/>
        <end position="364"/>
    </location>
</feature>
<proteinExistence type="predicted"/>
<accession>A0ABY4DRX3</accession>
<evidence type="ECO:0000256" key="5">
    <source>
        <dbReference type="SAM" id="Coils"/>
    </source>
</evidence>
<evidence type="ECO:0000256" key="1">
    <source>
        <dbReference type="ARBA" id="ARBA00022741"/>
    </source>
</evidence>
<name>A0ABY4DRX3_9NEIS</name>
<dbReference type="SUPFAM" id="SSF52540">
    <property type="entry name" value="P-loop containing nucleoside triphosphate hydrolases"/>
    <property type="match status" value="2"/>
</dbReference>
<dbReference type="EMBL" id="CP091508">
    <property type="protein sequence ID" value="UOO81784.1"/>
    <property type="molecule type" value="Genomic_DNA"/>
</dbReference>
<sequence>MRISAHQAKYFAHELICRKSGDDVERLSSSLFDAKVDLNPHQIDAALFALKNPLQEGVMLADEVGLGKTIEAGLVLCQLWAERKRRLLVVCPASLRKQWAQELNDKFALQAQVVDKNALKAYDGSLPRYLHECPPHVMVISYPFAARHADTLAIEHFDCVVLDEAHKLRNAHKSSNKTGQALRRAFRGRKKILLTATPLQNSLMELYGLSTLLDEYLFGDEKLFRKQFISQNNTGELQTRLSNFVKRTLRKDVTEYIRYTRRHTLTQRFTPTDAEHALYEQINAFLQREQSYALPRSQRHLLGLILRKLLASSPLAVADTLNTIAGRLNNLQQSAVSTDLFEHIATEEEDFSSDYDDWEEDETQNNEQNEMPSESAINIPALQAELTEIRQFITHAHNLSTDSKATALLQALQSGFAKMRELGAPQKVIVFTESVRTQQYLFDFLNQHGYQDRMVLFSGSNNHLHANTAYRQWLTTHEGSDRITGSPAVDKRSALIDHFKEHAQIMIATEAAAEGVNLQFCSLLINYDLPWNPQRIEQRIGRCHRYGQKFDVVVINFLNERNEADKRVLELLSEKFNLFDGVFGASDEILGRIESGLDFEKRIAKIYDTCRTPHDIQAEFDQLQQELQTDIQAAMQKTNHQLLDHFDEDVHDRLKLQLNVSQDRLNHISRWFWLLTRHALANHADFDETHKSFHLHSLPAPHLPPGLYRLLHQNQPLNGVWHDYRLSHPLGEWCIEHSLNADTPPAFLTFDYQHHPTRISVLQQKQGQSGWLQLDKIHFQSEAEHKEQLLFTARSDDGEWLDEDFCRKLLSLSIAANERADNVPADIAANAAQAVSAAIAKQAEQEHRLLKQESERLEKWAQDKIAAVKQTLDDTGEQLQQAKREKRHAATLTELAECEQKVKELEQKRRRLRQKMNDDEDEIEQQRDELIDAINAKLQQRSDSSKVFCLRWRIV</sequence>
<keyword evidence="3" id="KW-0347">Helicase</keyword>
<dbReference type="InterPro" id="IPR038718">
    <property type="entry name" value="SNF2-like_sf"/>
</dbReference>
<dbReference type="Pfam" id="PF00176">
    <property type="entry name" value="SNF2-rel_dom"/>
    <property type="match status" value="1"/>
</dbReference>
<dbReference type="RefSeq" id="WP_244785049.1">
    <property type="nucleotide sequence ID" value="NZ_CP091508.1"/>
</dbReference>
<dbReference type="InterPro" id="IPR057342">
    <property type="entry name" value="DEXDc_RapA"/>
</dbReference>
<gene>
    <name evidence="9" type="ORF">LVJ83_12855</name>
</gene>
<dbReference type="PROSITE" id="PS51194">
    <property type="entry name" value="HELICASE_CTER"/>
    <property type="match status" value="1"/>
</dbReference>
<dbReference type="InterPro" id="IPR014001">
    <property type="entry name" value="Helicase_ATP-bd"/>
</dbReference>
<evidence type="ECO:0000259" key="7">
    <source>
        <dbReference type="PROSITE" id="PS51192"/>
    </source>
</evidence>
<dbReference type="Gene3D" id="3.40.50.10810">
    <property type="entry name" value="Tandem AAA-ATPase domain"/>
    <property type="match status" value="1"/>
</dbReference>
<evidence type="ECO:0000313" key="9">
    <source>
        <dbReference type="EMBL" id="UOO81784.1"/>
    </source>
</evidence>
<dbReference type="InterPro" id="IPR049730">
    <property type="entry name" value="SNF2/RAD54-like_C"/>
</dbReference>
<reference evidence="9 10" key="1">
    <citation type="journal article" date="2022" name="Res Sq">
        <title>Evolution of multicellular longitudinally dividing oral cavity symbionts (Neisseriaceae).</title>
        <authorList>
            <person name="Nyongesa S."/>
            <person name="Weber P."/>
            <person name="Bernet E."/>
            <person name="Pullido F."/>
            <person name="Nieckarz M."/>
            <person name="Delaby M."/>
            <person name="Nieves C."/>
            <person name="Viehboeck T."/>
            <person name="Krause N."/>
            <person name="Rivera-Millot A."/>
            <person name="Nakamura A."/>
            <person name="Vischer N."/>
            <person name="VanNieuwenhze M."/>
            <person name="Brun Y."/>
            <person name="Cava F."/>
            <person name="Bulgheresi S."/>
            <person name="Veyrier F."/>
        </authorList>
    </citation>
    <scope>NUCLEOTIDE SEQUENCE [LARGE SCALE GENOMIC DNA]</scope>
    <source>
        <strain evidence="9 10">CCUG 63373m</strain>
    </source>
</reference>
<evidence type="ECO:0000259" key="8">
    <source>
        <dbReference type="PROSITE" id="PS51194"/>
    </source>
</evidence>
<keyword evidence="4" id="KW-0067">ATP-binding</keyword>
<dbReference type="InterPro" id="IPR001650">
    <property type="entry name" value="Helicase_C-like"/>
</dbReference>
<feature type="domain" description="Helicase ATP-binding" evidence="7">
    <location>
        <begin position="49"/>
        <end position="216"/>
    </location>
</feature>
<protein>
    <submittedName>
        <fullName evidence="9">SNF2-related protein</fullName>
    </submittedName>
</protein>
<dbReference type="PANTHER" id="PTHR10799">
    <property type="entry name" value="SNF2/RAD54 HELICASE FAMILY"/>
    <property type="match status" value="1"/>
</dbReference>
<evidence type="ECO:0000256" key="2">
    <source>
        <dbReference type="ARBA" id="ARBA00022801"/>
    </source>
</evidence>
<evidence type="ECO:0000313" key="10">
    <source>
        <dbReference type="Proteomes" id="UP000829817"/>
    </source>
</evidence>
<feature type="domain" description="Helicase C-terminal" evidence="8">
    <location>
        <begin position="411"/>
        <end position="590"/>
    </location>
</feature>
<keyword evidence="1" id="KW-0547">Nucleotide-binding</keyword>
<feature type="region of interest" description="Disordered" evidence="6">
    <location>
        <begin position="352"/>
        <end position="374"/>
    </location>
</feature>
<dbReference type="Proteomes" id="UP000829817">
    <property type="component" value="Chromosome"/>
</dbReference>
<evidence type="ECO:0000256" key="3">
    <source>
        <dbReference type="ARBA" id="ARBA00022806"/>
    </source>
</evidence>
<dbReference type="PROSITE" id="PS51192">
    <property type="entry name" value="HELICASE_ATP_BIND_1"/>
    <property type="match status" value="1"/>
</dbReference>
<keyword evidence="5" id="KW-0175">Coiled coil</keyword>
<dbReference type="Pfam" id="PF00271">
    <property type="entry name" value="Helicase_C"/>
    <property type="match status" value="1"/>
</dbReference>
<dbReference type="CDD" id="cd18011">
    <property type="entry name" value="DEXDc_RapA"/>
    <property type="match status" value="1"/>
</dbReference>
<dbReference type="InterPro" id="IPR027417">
    <property type="entry name" value="P-loop_NTPase"/>
</dbReference>
<dbReference type="Gene3D" id="3.40.50.300">
    <property type="entry name" value="P-loop containing nucleotide triphosphate hydrolases"/>
    <property type="match status" value="1"/>
</dbReference>
<evidence type="ECO:0000256" key="4">
    <source>
        <dbReference type="ARBA" id="ARBA00022840"/>
    </source>
</evidence>
<dbReference type="SMART" id="SM00490">
    <property type="entry name" value="HELICc"/>
    <property type="match status" value="1"/>
</dbReference>
<dbReference type="InterPro" id="IPR000330">
    <property type="entry name" value="SNF2_N"/>
</dbReference>
<dbReference type="SMART" id="SM00487">
    <property type="entry name" value="DEXDc"/>
    <property type="match status" value="1"/>
</dbReference>
<keyword evidence="2" id="KW-0378">Hydrolase</keyword>
<feature type="coiled-coil region" evidence="5">
    <location>
        <begin position="840"/>
        <end position="940"/>
    </location>
</feature>